<evidence type="ECO:0000256" key="1">
    <source>
        <dbReference type="SAM" id="Phobius"/>
    </source>
</evidence>
<reference evidence="2" key="1">
    <citation type="submission" date="2013-11" db="EMBL/GenBank/DDBJ databases">
        <authorList>
            <person name="Thropp P.A."/>
            <person name="Correa S.M."/>
            <person name="Garb J.E."/>
            <person name="Binford G.J."/>
        </authorList>
    </citation>
    <scope>NUCLEOTIDE SEQUENCE</scope>
    <source>
        <tissue evidence="2">Venom gland</tissue>
    </source>
</reference>
<proteinExistence type="evidence at transcript level"/>
<name>A0A0A0V694_SCYTH</name>
<organism evidence="2">
    <name type="scientific">Scytodes thoracica</name>
    <name type="common">Spitting spider</name>
    <name type="synonym">Aranea thoracica</name>
    <dbReference type="NCBI Taxonomy" id="1112478"/>
    <lineage>
        <taxon>Eukaryota</taxon>
        <taxon>Metazoa</taxon>
        <taxon>Ecdysozoa</taxon>
        <taxon>Arthropoda</taxon>
        <taxon>Chelicerata</taxon>
        <taxon>Arachnida</taxon>
        <taxon>Araneae</taxon>
        <taxon>Araneomorphae</taxon>
        <taxon>Haplogynae</taxon>
        <taxon>Scytodoidea</taxon>
        <taxon>Scytodidae</taxon>
        <taxon>Scytodes</taxon>
    </lineage>
</organism>
<feature type="transmembrane region" description="Helical" evidence="1">
    <location>
        <begin position="15"/>
        <end position="33"/>
    </location>
</feature>
<dbReference type="EMBL" id="KF860771">
    <property type="protein sequence ID" value="AIW62667.1"/>
    <property type="molecule type" value="mRNA"/>
</dbReference>
<accession>A0A0A0V694</accession>
<keyword evidence="1" id="KW-0812">Transmembrane</keyword>
<reference evidence="2" key="2">
    <citation type="journal article" date="2014" name="J. Proteome Res.">
        <title>Spit and venom from scytodes spiders: a diverse and distinct cocktail.</title>
        <authorList>
            <person name="Zobel-Thropp P.A."/>
            <person name="Correa S.M."/>
            <person name="Garb J.E."/>
            <person name="Binford G.J."/>
        </authorList>
    </citation>
    <scope>NUCLEOTIDE SEQUENCE</scope>
    <source>
        <tissue evidence="2">Venom gland</tissue>
    </source>
</reference>
<sequence>MMAEKFTQWADIQTVLQWIMSMLLFYLDFLSLFRNISFISYH</sequence>
<keyword evidence="1" id="KW-1133">Transmembrane helix</keyword>
<evidence type="ECO:0000313" key="2">
    <source>
        <dbReference type="EMBL" id="AIW62667.1"/>
    </source>
</evidence>
<protein>
    <submittedName>
        <fullName evidence="2">Uncharacterized protein</fullName>
    </submittedName>
</protein>
<dbReference type="AlphaFoldDB" id="A0A0A0V694"/>
<keyword evidence="1" id="KW-0472">Membrane</keyword>